<comment type="caution">
    <text evidence="2">The sequence shown here is derived from an EMBL/GenBank/DDBJ whole genome shotgun (WGS) entry which is preliminary data.</text>
</comment>
<feature type="domain" description="Ubiquitin-like" evidence="1">
    <location>
        <begin position="1"/>
        <end position="58"/>
    </location>
</feature>
<evidence type="ECO:0000313" key="2">
    <source>
        <dbReference type="EMBL" id="KAF6114642.1"/>
    </source>
</evidence>
<name>A0A834AHN8_9CHIR</name>
<protein>
    <recommendedName>
        <fullName evidence="1">Ubiquitin-like domain-containing protein</fullName>
    </recommendedName>
</protein>
<reference evidence="2 3" key="1">
    <citation type="journal article" date="2020" name="Nature">
        <title>Six reference-quality genomes reveal evolution of bat adaptations.</title>
        <authorList>
            <person name="Jebb D."/>
            <person name="Huang Z."/>
            <person name="Pippel M."/>
            <person name="Hughes G.M."/>
            <person name="Lavrichenko K."/>
            <person name="Devanna P."/>
            <person name="Winkler S."/>
            <person name="Jermiin L.S."/>
            <person name="Skirmuntt E.C."/>
            <person name="Katzourakis A."/>
            <person name="Burkitt-Gray L."/>
            <person name="Ray D.A."/>
            <person name="Sullivan K.A.M."/>
            <person name="Roscito J.G."/>
            <person name="Kirilenko B.M."/>
            <person name="Davalos L.M."/>
            <person name="Corthals A.P."/>
            <person name="Power M.L."/>
            <person name="Jones G."/>
            <person name="Ransome R.D."/>
            <person name="Dechmann D.K.N."/>
            <person name="Locatelli A.G."/>
            <person name="Puechmaille S.J."/>
            <person name="Fedrigo O."/>
            <person name="Jarvis E.D."/>
            <person name="Hiller M."/>
            <person name="Vernes S.C."/>
            <person name="Myers E.W."/>
            <person name="Teeling E.C."/>
        </authorList>
    </citation>
    <scope>NUCLEOTIDE SEQUENCE [LARGE SCALE GENOMIC DNA]</scope>
    <source>
        <strain evidence="2">Bat1K_MPI-CBG_1</strain>
    </source>
</reference>
<dbReference type="InterPro" id="IPR029071">
    <property type="entry name" value="Ubiquitin-like_domsf"/>
</dbReference>
<dbReference type="EMBL" id="JABVXQ010000004">
    <property type="protein sequence ID" value="KAF6114642.1"/>
    <property type="molecule type" value="Genomic_DNA"/>
</dbReference>
<dbReference type="Pfam" id="PF00240">
    <property type="entry name" value="ubiquitin"/>
    <property type="match status" value="1"/>
</dbReference>
<dbReference type="SUPFAM" id="SSF54236">
    <property type="entry name" value="Ubiquitin-like"/>
    <property type="match status" value="1"/>
</dbReference>
<sequence>MAPLDTVENVKAKIQDEGIPPDQQRLIFVGKLEDRRTLSNYTIQKESTLYLVLRLHGGAKKSLAPPPGRSTKATVNIEKKKIYNLNCLKLLTFILVMQYEFLTQSYEFFIKMFNHFLLKHSKVIEIFSFKVTYTELIQK</sequence>
<evidence type="ECO:0000259" key="1">
    <source>
        <dbReference type="PROSITE" id="PS50053"/>
    </source>
</evidence>
<dbReference type="InterPro" id="IPR000626">
    <property type="entry name" value="Ubiquitin-like_dom"/>
</dbReference>
<proteinExistence type="predicted"/>
<dbReference type="AlphaFoldDB" id="A0A834AHN8"/>
<dbReference type="Gene3D" id="3.10.20.90">
    <property type="entry name" value="Phosphatidylinositol 3-kinase Catalytic Subunit, Chain A, domain 1"/>
    <property type="match status" value="1"/>
</dbReference>
<accession>A0A834AHN8</accession>
<dbReference type="SMART" id="SM00213">
    <property type="entry name" value="UBQ"/>
    <property type="match status" value="1"/>
</dbReference>
<evidence type="ECO:0000313" key="3">
    <source>
        <dbReference type="Proteomes" id="UP000664940"/>
    </source>
</evidence>
<gene>
    <name evidence="2" type="ORF">HJG60_010602</name>
</gene>
<dbReference type="PROSITE" id="PS50053">
    <property type="entry name" value="UBIQUITIN_2"/>
    <property type="match status" value="1"/>
</dbReference>
<dbReference type="InterPro" id="IPR050158">
    <property type="entry name" value="Ubiquitin_ubiquitin-like"/>
</dbReference>
<dbReference type="Proteomes" id="UP000664940">
    <property type="component" value="Unassembled WGS sequence"/>
</dbReference>
<organism evidence="2 3">
    <name type="scientific">Phyllostomus discolor</name>
    <name type="common">pale spear-nosed bat</name>
    <dbReference type="NCBI Taxonomy" id="89673"/>
    <lineage>
        <taxon>Eukaryota</taxon>
        <taxon>Metazoa</taxon>
        <taxon>Chordata</taxon>
        <taxon>Craniata</taxon>
        <taxon>Vertebrata</taxon>
        <taxon>Euteleostomi</taxon>
        <taxon>Mammalia</taxon>
        <taxon>Eutheria</taxon>
        <taxon>Laurasiatheria</taxon>
        <taxon>Chiroptera</taxon>
        <taxon>Yangochiroptera</taxon>
        <taxon>Phyllostomidae</taxon>
        <taxon>Phyllostominae</taxon>
        <taxon>Phyllostomus</taxon>
    </lineage>
</organism>
<dbReference type="PANTHER" id="PTHR10666">
    <property type="entry name" value="UBIQUITIN"/>
    <property type="match status" value="1"/>
</dbReference>